<dbReference type="GeneID" id="14883701"/>
<name>A0A0A1U0S8_ENTIV</name>
<evidence type="ECO:0000313" key="2">
    <source>
        <dbReference type="EMBL" id="ELP84488.1"/>
    </source>
</evidence>
<dbReference type="RefSeq" id="XP_004183834.1">
    <property type="nucleotide sequence ID" value="XM_004183786.1"/>
</dbReference>
<accession>A0A0A1U0S8</accession>
<gene>
    <name evidence="2" type="ORF">EIN_169030</name>
</gene>
<organism evidence="2 3">
    <name type="scientific">Entamoeba invadens IP1</name>
    <dbReference type="NCBI Taxonomy" id="370355"/>
    <lineage>
        <taxon>Eukaryota</taxon>
        <taxon>Amoebozoa</taxon>
        <taxon>Evosea</taxon>
        <taxon>Archamoebae</taxon>
        <taxon>Mastigamoebida</taxon>
        <taxon>Entamoebidae</taxon>
        <taxon>Entamoeba</taxon>
    </lineage>
</organism>
<reference evidence="2 3" key="1">
    <citation type="submission" date="2012-10" db="EMBL/GenBank/DDBJ databases">
        <authorList>
            <person name="Zafar N."/>
            <person name="Inman J."/>
            <person name="Hall N."/>
            <person name="Lorenzi H."/>
            <person name="Caler E."/>
        </authorList>
    </citation>
    <scope>NUCLEOTIDE SEQUENCE [LARGE SCALE GENOMIC DNA]</scope>
    <source>
        <strain evidence="2 3">IP1</strain>
    </source>
</reference>
<dbReference type="VEuPathDB" id="AmoebaDB:EIN_169030"/>
<dbReference type="KEGG" id="eiv:EIN_169030"/>
<feature type="domain" description="Pyridoxamine 5'-phosphate oxidase N-terminal" evidence="1">
    <location>
        <begin position="2"/>
        <end position="89"/>
    </location>
</feature>
<dbReference type="EMBL" id="KB207112">
    <property type="protein sequence ID" value="ELP84488.1"/>
    <property type="molecule type" value="Genomic_DNA"/>
</dbReference>
<keyword evidence="3" id="KW-1185">Reference proteome</keyword>
<dbReference type="Pfam" id="PF01243">
    <property type="entry name" value="PNPOx_N"/>
    <property type="match status" value="1"/>
</dbReference>
<protein>
    <recommendedName>
        <fullName evidence="1">Pyridoxamine 5'-phosphate oxidase N-terminal domain-containing protein</fullName>
    </recommendedName>
</protein>
<dbReference type="InterPro" id="IPR012349">
    <property type="entry name" value="Split_barrel_FMN-bd"/>
</dbReference>
<dbReference type="AlphaFoldDB" id="A0A0A1U0S8"/>
<dbReference type="InterPro" id="IPR011576">
    <property type="entry name" value="Pyridox_Oxase_N"/>
</dbReference>
<proteinExistence type="predicted"/>
<sequence length="132" mass="15156">MEKIENLLKKCGTFMLATVEGDKPKLRVLGVVDHFEGKLFFYLDQEKDAYHEITKNANVEIVGLAEDCNQVHVSGKAVFDFREEVAQYLKDHHLFINKKYSQAGAPKLAPFYIEDMHAFVVKKDDTVEHILN</sequence>
<dbReference type="Proteomes" id="UP000014680">
    <property type="component" value="Unassembled WGS sequence"/>
</dbReference>
<dbReference type="Gene3D" id="2.30.110.10">
    <property type="entry name" value="Electron Transport, Fmn-binding Protein, Chain A"/>
    <property type="match status" value="1"/>
</dbReference>
<evidence type="ECO:0000259" key="1">
    <source>
        <dbReference type="Pfam" id="PF01243"/>
    </source>
</evidence>
<dbReference type="SUPFAM" id="SSF50475">
    <property type="entry name" value="FMN-binding split barrel"/>
    <property type="match status" value="1"/>
</dbReference>
<evidence type="ECO:0000313" key="3">
    <source>
        <dbReference type="Proteomes" id="UP000014680"/>
    </source>
</evidence>